<dbReference type="Pfam" id="PF05033">
    <property type="entry name" value="Pre-SET"/>
    <property type="match status" value="1"/>
</dbReference>
<organism evidence="12 13">
    <name type="scientific">Pycnoporus cinnabarinus</name>
    <name type="common">Cinnabar-red polypore</name>
    <name type="synonym">Trametes cinnabarina</name>
    <dbReference type="NCBI Taxonomy" id="5643"/>
    <lineage>
        <taxon>Eukaryota</taxon>
        <taxon>Fungi</taxon>
        <taxon>Dikarya</taxon>
        <taxon>Basidiomycota</taxon>
        <taxon>Agaricomycotina</taxon>
        <taxon>Agaricomycetes</taxon>
        <taxon>Polyporales</taxon>
        <taxon>Polyporaceae</taxon>
        <taxon>Trametes</taxon>
    </lineage>
</organism>
<keyword evidence="4" id="KW-0808">Transferase</keyword>
<dbReference type="SUPFAM" id="SSF82199">
    <property type="entry name" value="SET domain"/>
    <property type="match status" value="1"/>
</dbReference>
<dbReference type="PANTHER" id="PTHR46223">
    <property type="entry name" value="HISTONE-LYSINE N-METHYLTRANSFERASE SUV39H"/>
    <property type="match status" value="1"/>
</dbReference>
<feature type="compositionally biased region" description="Low complexity" evidence="8">
    <location>
        <begin position="1067"/>
        <end position="1076"/>
    </location>
</feature>
<dbReference type="SMART" id="SM00508">
    <property type="entry name" value="PostSET"/>
    <property type="match status" value="1"/>
</dbReference>
<dbReference type="InterPro" id="IPR003616">
    <property type="entry name" value="Post-SET_dom"/>
</dbReference>
<dbReference type="SMART" id="SM00468">
    <property type="entry name" value="PreSET"/>
    <property type="match status" value="1"/>
</dbReference>
<sequence>MVDEIASTPQSPVRRRSLEKNNRPDMGPPTSQPVHRPTFVEGSSTGGQPSSSAPRKPPSLSQTRRPLSDSGSDDDKRPKKKRKKMILDPEIGIASARTRASLEGQLAGDATRPIQLSHLPFAVFSVALKSSDALREARRKRRVTMDVGILAAGGTQSMGSQAARRSNADAPLQRAKARRKSTNSTGTGTRLMTGEGGALCPNGKNPPQTSAAPSQLEVIEILDSDDEPPRPPLSLPKAPAKPSAPPPKPDIPRRTKYRPNSVLRYREDDNGVILLSSDSDEPPAPANLPAKSPQTAPAKRFSQHSPRRSSPRVLRPISPQPDSTFTGVHAVRAPSVSQAALQADMEDPAVLTPNPSPVQQGVEMAEEQPPDSNIVHRHSPADGPYISEEQHEDITTSVHPKDGPSDLPKPDLDVMQVEPTVLTGETIKDFPTPESAIAPSPLVEEPMATEVGSPEELTVSRAELAGADPCADVSSSNGPQPEASPLQAGSKPFVQPHPVSSSLVSASSTDQVPALELRLPAWTLEMRSETASPVSSALDPPLQQLAISGTPRGGHSGQHTPPFSIQLLAAAQLPQVVLDARLASPLDLHDELPAIAAKVSEKILAPAMEVETSINVTSEAKGDGPVQPDVVPGIAEKLPVASSVGHEPIDQNLTTLPGALFPTNLPSSLLPEAPAVVPALLDSAIDDQSTNSQLHVKLSDQGSPVLQEQSLEGSPAHTGQLGGNEKVNRGDTPPVGYPPDKEPRTLSQIIRKAVIENARKEDVRKEVIDLTSDDAVYEAAENGKHLHVTAQEVVSAGPSATSVAQPSPATPVSQHVKTVDLSAIRNTWKMRPRLPQLSPSKLGDKTFPPLPRNLRRPPSFNKSTDAASPAASAIAHCAPVPNPSPDLAPAAVGAPASPTPLVPSCQPSHGPSSQEPLKLILPRRRDLMKRIRLLPPGPPTGSPEITADTDKTTAVADTGSPGARSPSPLHVHEIAALGDTAQPGPVVIGEADHEEATPPRPSSPEAMEEEECLSLIYPDTAEGTPEVQMAGERELDHAPLVQHGRHTRSQATSDASSEASGPRRSARLTSNSASSSVEPAELPVSRSRRYRPYVRTHSDERVASQGEITRQPSHSFIEVFSNAGFEAISWQKDRKRIATEFAPVMQLAKDIPHDLHDRLNSLSLAARQAGSMQVLVFEAEIQANTAQDEPDAPPIYIVNEVDDEPTPPLEFYYSNLMWHGEGVPKPDHDNLQGCDCVGPCDPTSKTCACVQRQRKYWDGGSSGFIYDRKGKLRQHEYPIFECNMNCSCSEDCMNRVVQLGRQFEIAICKTLNKGWGVFAGTKKIPANSYVGIYAGEYLTDHEGEVRGTTYLFDLDFWFLNEEGMDRKVKYCIDAYHAGNFTRYLNHSCEPNCVINACYINEANLDKPLLAIFTCRDVEPYEELCFSYYGQSDDDMGIDTKPDKGDAVYVTCQCGAVNCRGTMWK</sequence>
<feature type="region of interest" description="Disordered" evidence="8">
    <location>
        <begin position="1043"/>
        <end position="1091"/>
    </location>
</feature>
<dbReference type="OMA" id="MFAKDTP"/>
<dbReference type="EMBL" id="CCBP010000034">
    <property type="protein sequence ID" value="CDO69199.1"/>
    <property type="molecule type" value="Genomic_DNA"/>
</dbReference>
<evidence type="ECO:0000256" key="8">
    <source>
        <dbReference type="SAM" id="MobiDB-lite"/>
    </source>
</evidence>
<feature type="compositionally biased region" description="Basic residues" evidence="8">
    <location>
        <begin position="301"/>
        <end position="310"/>
    </location>
</feature>
<evidence type="ECO:0000313" key="13">
    <source>
        <dbReference type="Proteomes" id="UP000029665"/>
    </source>
</evidence>
<evidence type="ECO:0000256" key="2">
    <source>
        <dbReference type="ARBA" id="ARBA00022454"/>
    </source>
</evidence>
<reference evidence="12" key="1">
    <citation type="submission" date="2014-01" db="EMBL/GenBank/DDBJ databases">
        <title>The genome of the white-rot fungus Pycnoporus cinnabarinus: a basidiomycete model with a versatile arsenal for lignocellulosic biomass breakdown.</title>
        <authorList>
            <person name="Levasseur A."/>
            <person name="Lomascolo A."/>
            <person name="Ruiz-Duenas F.J."/>
            <person name="Uzan E."/>
            <person name="Piumi F."/>
            <person name="Kues U."/>
            <person name="Ram A.F.J."/>
            <person name="Murat C."/>
            <person name="Haon M."/>
            <person name="Benoit I."/>
            <person name="Arfi Y."/>
            <person name="Chevret D."/>
            <person name="Drula E."/>
            <person name="Kwon M.J."/>
            <person name="Gouret P."/>
            <person name="Lesage-Meessen L."/>
            <person name="Lombard V."/>
            <person name="Mariette J."/>
            <person name="Noirot C."/>
            <person name="Park J."/>
            <person name="Patyshakuliyeva A."/>
            <person name="Wieneger R.A.B."/>
            <person name="Wosten H.A.B."/>
            <person name="Martin F."/>
            <person name="Coutinho P.M."/>
            <person name="de Vries R."/>
            <person name="Martinez A.T."/>
            <person name="Klopp C."/>
            <person name="Pontarotti P."/>
            <person name="Henrissat B."/>
            <person name="Record E."/>
        </authorList>
    </citation>
    <scope>NUCLEOTIDE SEQUENCE [LARGE SCALE GENOMIC DNA]</scope>
    <source>
        <strain evidence="12">BRFM137</strain>
    </source>
</reference>
<keyword evidence="7" id="KW-0862">Zinc</keyword>
<dbReference type="HOGENOM" id="CLU_250578_0_0_1"/>
<feature type="domain" description="Pre-SET" evidence="10">
    <location>
        <begin position="1232"/>
        <end position="1300"/>
    </location>
</feature>
<dbReference type="STRING" id="5643.A0A060SA83"/>
<evidence type="ECO:0000259" key="10">
    <source>
        <dbReference type="PROSITE" id="PS50867"/>
    </source>
</evidence>
<accession>A0A060SA83</accession>
<evidence type="ECO:0000259" key="11">
    <source>
        <dbReference type="PROSITE" id="PS50868"/>
    </source>
</evidence>
<dbReference type="GO" id="GO:0008270">
    <property type="term" value="F:zinc ion binding"/>
    <property type="evidence" value="ECO:0007669"/>
    <property type="project" value="InterPro"/>
</dbReference>
<dbReference type="Pfam" id="PF00856">
    <property type="entry name" value="SET"/>
    <property type="match status" value="1"/>
</dbReference>
<gene>
    <name evidence="12" type="ORF">BN946_scf185042.g101</name>
</gene>
<feature type="compositionally biased region" description="Low complexity" evidence="8">
    <location>
        <begin position="499"/>
        <end position="508"/>
    </location>
</feature>
<dbReference type="PROSITE" id="PS50280">
    <property type="entry name" value="SET"/>
    <property type="match status" value="1"/>
</dbReference>
<protein>
    <recommendedName>
        <fullName evidence="14">SET domain-containing protein</fullName>
    </recommendedName>
</protein>
<name>A0A060SA83_PYCCI</name>
<evidence type="ECO:0000259" key="9">
    <source>
        <dbReference type="PROSITE" id="PS50280"/>
    </source>
</evidence>
<feature type="region of interest" description="Disordered" evidence="8">
    <location>
        <begin position="886"/>
        <end position="916"/>
    </location>
</feature>
<evidence type="ECO:0000256" key="6">
    <source>
        <dbReference type="ARBA" id="ARBA00022723"/>
    </source>
</evidence>
<feature type="region of interest" description="Disordered" evidence="8">
    <location>
        <begin position="1"/>
        <end position="92"/>
    </location>
</feature>
<keyword evidence="2" id="KW-0158">Chromosome</keyword>
<dbReference type="GO" id="GO:0042054">
    <property type="term" value="F:histone methyltransferase activity"/>
    <property type="evidence" value="ECO:0007669"/>
    <property type="project" value="InterPro"/>
</dbReference>
<keyword evidence="5" id="KW-0949">S-adenosyl-L-methionine</keyword>
<dbReference type="OrthoDB" id="308383at2759"/>
<dbReference type="GO" id="GO:0032259">
    <property type="term" value="P:methylation"/>
    <property type="evidence" value="ECO:0007669"/>
    <property type="project" value="UniProtKB-KW"/>
</dbReference>
<dbReference type="SMART" id="SM00317">
    <property type="entry name" value="SET"/>
    <property type="match status" value="1"/>
</dbReference>
<dbReference type="InterPro" id="IPR046341">
    <property type="entry name" value="SET_dom_sf"/>
</dbReference>
<evidence type="ECO:0000256" key="3">
    <source>
        <dbReference type="ARBA" id="ARBA00022603"/>
    </source>
</evidence>
<evidence type="ECO:0008006" key="14">
    <source>
        <dbReference type="Google" id="ProtNLM"/>
    </source>
</evidence>
<feature type="compositionally biased region" description="Polar residues" evidence="8">
    <location>
        <begin position="697"/>
        <end position="712"/>
    </location>
</feature>
<dbReference type="Gene3D" id="2.170.270.10">
    <property type="entry name" value="SET domain"/>
    <property type="match status" value="1"/>
</dbReference>
<dbReference type="GO" id="GO:0005694">
    <property type="term" value="C:chromosome"/>
    <property type="evidence" value="ECO:0007669"/>
    <property type="project" value="UniProtKB-SubCell"/>
</dbReference>
<feature type="compositionally biased region" description="Polar residues" evidence="8">
    <location>
        <begin position="41"/>
        <end position="65"/>
    </location>
</feature>
<evidence type="ECO:0000313" key="12">
    <source>
        <dbReference type="EMBL" id="CDO69199.1"/>
    </source>
</evidence>
<feature type="compositionally biased region" description="Polar residues" evidence="8">
    <location>
        <begin position="1049"/>
        <end position="1059"/>
    </location>
</feature>
<feature type="compositionally biased region" description="Basic and acidic residues" evidence="8">
    <location>
        <begin position="388"/>
        <end position="412"/>
    </location>
</feature>
<comment type="subcellular location">
    <subcellularLocation>
        <location evidence="1">Chromosome</location>
    </subcellularLocation>
</comment>
<dbReference type="InterPro" id="IPR050973">
    <property type="entry name" value="H3K9_Histone-Lys_N-MTase"/>
</dbReference>
<evidence type="ECO:0000256" key="5">
    <source>
        <dbReference type="ARBA" id="ARBA00022691"/>
    </source>
</evidence>
<feature type="region of interest" description="Disordered" evidence="8">
    <location>
        <begin position="156"/>
        <end position="510"/>
    </location>
</feature>
<keyword evidence="13" id="KW-1185">Reference proteome</keyword>
<feature type="domain" description="Post-SET" evidence="11">
    <location>
        <begin position="1447"/>
        <end position="1463"/>
    </location>
</feature>
<dbReference type="GO" id="GO:0005634">
    <property type="term" value="C:nucleus"/>
    <property type="evidence" value="ECO:0007669"/>
    <property type="project" value="InterPro"/>
</dbReference>
<feature type="domain" description="SET" evidence="9">
    <location>
        <begin position="1303"/>
        <end position="1428"/>
    </location>
</feature>
<evidence type="ECO:0000256" key="1">
    <source>
        <dbReference type="ARBA" id="ARBA00004286"/>
    </source>
</evidence>
<proteinExistence type="predicted"/>
<dbReference type="Proteomes" id="UP000029665">
    <property type="component" value="Unassembled WGS sequence"/>
</dbReference>
<comment type="caution">
    <text evidence="12">The sequence shown here is derived from an EMBL/GenBank/DDBJ whole genome shotgun (WGS) entry which is preliminary data.</text>
</comment>
<evidence type="ECO:0000256" key="4">
    <source>
        <dbReference type="ARBA" id="ARBA00022679"/>
    </source>
</evidence>
<evidence type="ECO:0000256" key="7">
    <source>
        <dbReference type="ARBA" id="ARBA00022833"/>
    </source>
</evidence>
<dbReference type="PANTHER" id="PTHR46223:SF3">
    <property type="entry name" value="HISTONE-LYSINE N-METHYLTRANSFERASE SET-23"/>
    <property type="match status" value="1"/>
</dbReference>
<keyword evidence="3" id="KW-0489">Methyltransferase</keyword>
<keyword evidence="6" id="KW-0479">Metal-binding</keyword>
<dbReference type="InterPro" id="IPR001214">
    <property type="entry name" value="SET_dom"/>
</dbReference>
<feature type="region of interest" description="Disordered" evidence="8">
    <location>
        <begin position="697"/>
        <end position="743"/>
    </location>
</feature>
<dbReference type="PROSITE" id="PS50867">
    <property type="entry name" value="PRE_SET"/>
    <property type="match status" value="1"/>
</dbReference>
<feature type="region of interest" description="Disordered" evidence="8">
    <location>
        <begin position="834"/>
        <end position="868"/>
    </location>
</feature>
<feature type="compositionally biased region" description="Polar residues" evidence="8">
    <location>
        <begin position="905"/>
        <end position="915"/>
    </location>
</feature>
<dbReference type="InterPro" id="IPR007728">
    <property type="entry name" value="Pre-SET_dom"/>
</dbReference>
<dbReference type="PROSITE" id="PS50868">
    <property type="entry name" value="POST_SET"/>
    <property type="match status" value="1"/>
</dbReference>